<protein>
    <submittedName>
        <fullName evidence="2">Uncharacterized protein</fullName>
    </submittedName>
</protein>
<reference evidence="2" key="1">
    <citation type="submission" date="2023-06" db="EMBL/GenBank/DDBJ databases">
        <authorList>
            <consortium name="Lawrence Berkeley National Laboratory"/>
            <person name="Ahrendt S."/>
            <person name="Sahu N."/>
            <person name="Indic B."/>
            <person name="Wong-Bajracharya J."/>
            <person name="Merenyi Z."/>
            <person name="Ke H.-M."/>
            <person name="Monk M."/>
            <person name="Kocsube S."/>
            <person name="Drula E."/>
            <person name="Lipzen A."/>
            <person name="Balint B."/>
            <person name="Henrissat B."/>
            <person name="Andreopoulos B."/>
            <person name="Martin F.M."/>
            <person name="Harder C.B."/>
            <person name="Rigling D."/>
            <person name="Ford K.L."/>
            <person name="Foster G.D."/>
            <person name="Pangilinan J."/>
            <person name="Papanicolaou A."/>
            <person name="Barry K."/>
            <person name="LaButti K."/>
            <person name="Viragh M."/>
            <person name="Koriabine M."/>
            <person name="Yan M."/>
            <person name="Riley R."/>
            <person name="Champramary S."/>
            <person name="Plett K.L."/>
            <person name="Tsai I.J."/>
            <person name="Slot J."/>
            <person name="Sipos G."/>
            <person name="Plett J."/>
            <person name="Nagy L.G."/>
            <person name="Grigoriev I.V."/>
        </authorList>
    </citation>
    <scope>NUCLEOTIDE SEQUENCE</scope>
    <source>
        <strain evidence="2">HWK02</strain>
    </source>
</reference>
<evidence type="ECO:0000313" key="2">
    <source>
        <dbReference type="EMBL" id="KAK0478079.1"/>
    </source>
</evidence>
<organism evidence="2 3">
    <name type="scientific">Armillaria luteobubalina</name>
    <dbReference type="NCBI Taxonomy" id="153913"/>
    <lineage>
        <taxon>Eukaryota</taxon>
        <taxon>Fungi</taxon>
        <taxon>Dikarya</taxon>
        <taxon>Basidiomycota</taxon>
        <taxon>Agaricomycotina</taxon>
        <taxon>Agaricomycetes</taxon>
        <taxon>Agaricomycetidae</taxon>
        <taxon>Agaricales</taxon>
        <taxon>Marasmiineae</taxon>
        <taxon>Physalacriaceae</taxon>
        <taxon>Armillaria</taxon>
    </lineage>
</organism>
<dbReference type="AlphaFoldDB" id="A0AA39UDB7"/>
<sequence>MAQCQSNLTIIVPPRQCTVYYIYTVCILYTPSAVGAYTYRVYLYSLTVYIQLYIIFSWSLSTGGMPERETRRAYVKAMIATELR</sequence>
<proteinExistence type="predicted"/>
<comment type="caution">
    <text evidence="2">The sequence shown here is derived from an EMBL/GenBank/DDBJ whole genome shotgun (WGS) entry which is preliminary data.</text>
</comment>
<keyword evidence="3" id="KW-1185">Reference proteome</keyword>
<dbReference type="EMBL" id="JAUEPU010000098">
    <property type="protein sequence ID" value="KAK0478079.1"/>
    <property type="molecule type" value="Genomic_DNA"/>
</dbReference>
<evidence type="ECO:0000313" key="3">
    <source>
        <dbReference type="Proteomes" id="UP001175228"/>
    </source>
</evidence>
<keyword evidence="1" id="KW-0472">Membrane</keyword>
<keyword evidence="1" id="KW-0812">Transmembrane</keyword>
<evidence type="ECO:0000256" key="1">
    <source>
        <dbReference type="SAM" id="Phobius"/>
    </source>
</evidence>
<gene>
    <name evidence="2" type="ORF">EDD18DRAFT_1208918</name>
</gene>
<keyword evidence="1" id="KW-1133">Transmembrane helix</keyword>
<accession>A0AA39UDB7</accession>
<dbReference type="Proteomes" id="UP001175228">
    <property type="component" value="Unassembled WGS sequence"/>
</dbReference>
<feature type="transmembrane region" description="Helical" evidence="1">
    <location>
        <begin position="41"/>
        <end position="61"/>
    </location>
</feature>
<name>A0AA39UDB7_9AGAR</name>